<proteinExistence type="predicted"/>
<dbReference type="SUPFAM" id="SSF46934">
    <property type="entry name" value="UBA-like"/>
    <property type="match status" value="1"/>
</dbReference>
<reference evidence="4" key="1">
    <citation type="journal article" date="2020" name="bioRxiv">
        <title>Comparative genomics of Chlamydomonas.</title>
        <authorList>
            <person name="Craig R.J."/>
            <person name="Hasan A.R."/>
            <person name="Ness R.W."/>
            <person name="Keightley P.D."/>
        </authorList>
    </citation>
    <scope>NUCLEOTIDE SEQUENCE</scope>
    <source>
        <strain evidence="4">CCAP 11/70</strain>
    </source>
</reference>
<accession>A0A836BWB3</accession>
<feature type="domain" description="CUE" evidence="3">
    <location>
        <begin position="55"/>
        <end position="98"/>
    </location>
</feature>
<feature type="coiled-coil region" evidence="1">
    <location>
        <begin position="243"/>
        <end position="270"/>
    </location>
</feature>
<dbReference type="Pfam" id="PF02845">
    <property type="entry name" value="CUE"/>
    <property type="match status" value="1"/>
</dbReference>
<dbReference type="PANTHER" id="PTHR31245">
    <property type="entry name" value="UBIQUITIN SYSTEM COMPONENT CUE PROTEIN"/>
    <property type="match status" value="1"/>
</dbReference>
<evidence type="ECO:0000313" key="5">
    <source>
        <dbReference type="Proteomes" id="UP000612055"/>
    </source>
</evidence>
<dbReference type="InterPro" id="IPR009060">
    <property type="entry name" value="UBA-like_sf"/>
</dbReference>
<keyword evidence="1" id="KW-0175">Coiled coil</keyword>
<dbReference type="GO" id="GO:0043130">
    <property type="term" value="F:ubiquitin binding"/>
    <property type="evidence" value="ECO:0007669"/>
    <property type="project" value="InterPro"/>
</dbReference>
<gene>
    <name evidence="4" type="ORF">HYH03_010117</name>
</gene>
<dbReference type="PROSITE" id="PS51140">
    <property type="entry name" value="CUE"/>
    <property type="match status" value="1"/>
</dbReference>
<dbReference type="EMBL" id="JAEHOE010000052">
    <property type="protein sequence ID" value="KAG2491546.1"/>
    <property type="molecule type" value="Genomic_DNA"/>
</dbReference>
<dbReference type="Gene3D" id="1.10.8.10">
    <property type="entry name" value="DNA helicase RuvA subunit, C-terminal domain"/>
    <property type="match status" value="1"/>
</dbReference>
<protein>
    <recommendedName>
        <fullName evidence="3">CUE domain-containing protein</fullName>
    </recommendedName>
</protein>
<evidence type="ECO:0000256" key="1">
    <source>
        <dbReference type="SAM" id="Coils"/>
    </source>
</evidence>
<name>A0A836BWB3_9CHLO</name>
<dbReference type="InterPro" id="IPR003892">
    <property type="entry name" value="CUE"/>
</dbReference>
<dbReference type="OrthoDB" id="440455at2759"/>
<evidence type="ECO:0000259" key="3">
    <source>
        <dbReference type="PROSITE" id="PS51140"/>
    </source>
</evidence>
<dbReference type="CDD" id="cd14279">
    <property type="entry name" value="CUE"/>
    <property type="match status" value="1"/>
</dbReference>
<evidence type="ECO:0000256" key="2">
    <source>
        <dbReference type="SAM" id="MobiDB-lite"/>
    </source>
</evidence>
<evidence type="ECO:0000313" key="4">
    <source>
        <dbReference type="EMBL" id="KAG2491546.1"/>
    </source>
</evidence>
<keyword evidence="5" id="KW-1185">Reference proteome</keyword>
<dbReference type="PANTHER" id="PTHR31245:SF20">
    <property type="entry name" value="F18B13.13 PROTEIN"/>
    <property type="match status" value="1"/>
</dbReference>
<feature type="region of interest" description="Disordered" evidence="2">
    <location>
        <begin position="101"/>
        <end position="146"/>
    </location>
</feature>
<comment type="caution">
    <text evidence="4">The sequence shown here is derived from an EMBL/GenBank/DDBJ whole genome shotgun (WGS) entry which is preliminary data.</text>
</comment>
<dbReference type="AlphaFoldDB" id="A0A836BWB3"/>
<sequence length="296" mass="30628">MSVLSVPSPVLAKRHFDEGEAGEGFDRHLGGKRSRQHYSPAAARCQFAAGGVHAVPPTTLSALLALFPGMDERTVSSVLSECGNNIDAAIRRLGELRLATGSGEEAGPSSPPPPANARTEGPAGTPSASAPGVGTPGPSSDAAAAAAAAAASEAEAAAAASGPQTAEQWVEVLVAEMAAASDLTNARQRAAGFLRQFEAFVARLTRQQVEASGSTAARAAKLAEENAVLKKAVQIQHRQLQERAGLEAEVAALKAHMAQQQEQLRTLQVSNYSLSLHLKNATQGAFVDMPRNPDVF</sequence>
<organism evidence="4 5">
    <name type="scientific">Edaphochlamys debaryana</name>
    <dbReference type="NCBI Taxonomy" id="47281"/>
    <lineage>
        <taxon>Eukaryota</taxon>
        <taxon>Viridiplantae</taxon>
        <taxon>Chlorophyta</taxon>
        <taxon>core chlorophytes</taxon>
        <taxon>Chlorophyceae</taxon>
        <taxon>CS clade</taxon>
        <taxon>Chlamydomonadales</taxon>
        <taxon>Chlamydomonadales incertae sedis</taxon>
        <taxon>Edaphochlamys</taxon>
    </lineage>
</organism>
<dbReference type="Proteomes" id="UP000612055">
    <property type="component" value="Unassembled WGS sequence"/>
</dbReference>